<dbReference type="GO" id="GO:0032259">
    <property type="term" value="P:methylation"/>
    <property type="evidence" value="ECO:0007669"/>
    <property type="project" value="UniProtKB-KW"/>
</dbReference>
<dbReference type="OrthoDB" id="616263at2759"/>
<feature type="repeat" description="ANK" evidence="5">
    <location>
        <begin position="1601"/>
        <end position="1633"/>
    </location>
</feature>
<feature type="compositionally biased region" description="Low complexity" evidence="6">
    <location>
        <begin position="106"/>
        <end position="115"/>
    </location>
</feature>
<keyword evidence="9" id="KW-1185">Reference proteome</keyword>
<dbReference type="FunFam" id="1.25.40.20:FF:000630">
    <property type="entry name" value="G9a, isoform B"/>
    <property type="match status" value="1"/>
</dbReference>
<dbReference type="GO" id="GO:0002039">
    <property type="term" value="F:p53 binding"/>
    <property type="evidence" value="ECO:0007669"/>
    <property type="project" value="InterPro"/>
</dbReference>
<dbReference type="PROSITE" id="PS50088">
    <property type="entry name" value="ANK_REPEAT"/>
    <property type="match status" value="4"/>
</dbReference>
<keyword evidence="3" id="KW-0489">Methyltransferase</keyword>
<dbReference type="Proteomes" id="UP000515160">
    <property type="component" value="Chromosome X"/>
</dbReference>
<dbReference type="InterPro" id="IPR047762">
    <property type="entry name" value="EHMT_CRR"/>
</dbReference>
<evidence type="ECO:0000256" key="6">
    <source>
        <dbReference type="SAM" id="MobiDB-lite"/>
    </source>
</evidence>
<dbReference type="SUPFAM" id="SSF82199">
    <property type="entry name" value="SET domain"/>
    <property type="match status" value="1"/>
</dbReference>
<evidence type="ECO:0000256" key="5">
    <source>
        <dbReference type="PROSITE-ProRule" id="PRU00023"/>
    </source>
</evidence>
<feature type="repeat" description="ANK" evidence="5">
    <location>
        <begin position="1567"/>
        <end position="1600"/>
    </location>
</feature>
<dbReference type="PRINTS" id="PR01415">
    <property type="entry name" value="ANKYRIN"/>
</dbReference>
<feature type="compositionally biased region" description="Polar residues" evidence="6">
    <location>
        <begin position="512"/>
        <end position="528"/>
    </location>
</feature>
<dbReference type="RefSeq" id="XP_034099968.1">
    <property type="nucleotide sequence ID" value="XM_034244077.2"/>
</dbReference>
<dbReference type="SUPFAM" id="SSF48403">
    <property type="entry name" value="Ankyrin repeat"/>
    <property type="match status" value="1"/>
</dbReference>
<feature type="compositionally biased region" description="Low complexity" evidence="6">
    <location>
        <begin position="572"/>
        <end position="585"/>
    </location>
</feature>
<reference evidence="10 11" key="1">
    <citation type="submission" date="2025-04" db="UniProtKB">
        <authorList>
            <consortium name="RefSeq"/>
        </authorList>
    </citation>
    <scope>IDENTIFICATION</scope>
    <source>
        <strain evidence="10 11">15112-1751.03</strain>
        <tissue evidence="10 11">Whole Adult</tissue>
    </source>
</reference>
<dbReference type="GO" id="GO:0008270">
    <property type="term" value="F:zinc ion binding"/>
    <property type="evidence" value="ECO:0007669"/>
    <property type="project" value="InterPro"/>
</dbReference>
<dbReference type="InterPro" id="IPR036770">
    <property type="entry name" value="Ankyrin_rpt-contain_sf"/>
</dbReference>
<dbReference type="GO" id="GO:0000785">
    <property type="term" value="C:chromatin"/>
    <property type="evidence" value="ECO:0007669"/>
    <property type="project" value="TreeGrafter"/>
</dbReference>
<feature type="compositionally biased region" description="Low complexity" evidence="6">
    <location>
        <begin position="542"/>
        <end position="552"/>
    </location>
</feature>
<feature type="compositionally biased region" description="Polar residues" evidence="6">
    <location>
        <begin position="1287"/>
        <end position="1316"/>
    </location>
</feature>
<dbReference type="GO" id="GO:0046974">
    <property type="term" value="F:histone H3K9 methyltransferase activity"/>
    <property type="evidence" value="ECO:0007669"/>
    <property type="project" value="TreeGrafter"/>
</dbReference>
<keyword evidence="3" id="KW-0808">Transferase</keyword>
<keyword evidence="2" id="KW-0158">Chromosome</keyword>
<dbReference type="InterPro" id="IPR007728">
    <property type="entry name" value="Pre-SET_dom"/>
</dbReference>
<evidence type="ECO:0000313" key="13">
    <source>
        <dbReference type="RefSeq" id="XP_034099968.1"/>
    </source>
</evidence>
<dbReference type="Pfam" id="PF00856">
    <property type="entry name" value="SET"/>
    <property type="match status" value="1"/>
</dbReference>
<dbReference type="SMART" id="SM00468">
    <property type="entry name" value="PreSET"/>
    <property type="match status" value="1"/>
</dbReference>
<feature type="region of interest" description="Disordered" evidence="6">
    <location>
        <begin position="618"/>
        <end position="640"/>
    </location>
</feature>
<sequence length="1976" mass="208817">MTDFVELMNSMSSKFNSDCATSTAEGDTLLNLDLAEDKTLKWRNLANNQFACKDKEKKQQQHNSQQQQQQQQQNNDAAASAASSAANASNANADASAAHNNEKQQETTATTTTEQLDADVKVETEATIAATDAGAELLQSASQSPQGQRQSQGANAAVTAEITQIAAAAEDDASKATAAAVAAAAVDTHETKFAEAATAAATSTSTAAAPPNETTADDDDDDVAECAPEAKGEGDADANGSDDIDAAAATTTNANKVNAIEEEKEESTATATATTTTAVKVEQEACKIAETTTTTTTEAEAAVTVAAAATVVATTTTSTAATPITTTAESIKTEHENELETANATATTPKEELLDETQEQQTSAAAAAAAEVGVEVTTTTTTAAAEIASTASPMLLDDAPLVVNAADVAADATDSTSTKAAHGDAGSDNVTAEAAPAAETTTTTVTAEAAAEAALAADKNEQNAAGSMRRLRGTPRPTDEAELQPEQTSLPVEQEQQQKQDEEQPLPELEQATTSVELATEENNQTPLVSDVKKEPEKTAVEEATPAATPAPKRGRGRAKKIKTDADQITVAETEQPTAEETTSPTPTPTQPERKVGRRRKLPEDELTTELLVVKLEHEDDSNTTAAATTTAPSGDAKRMRRSVRLGNRHDLSAAAVAVCWPEEIKAEPLTTAAQEQVQSSHTQQLSVATVAAAAPLASIVEALPVVATVLDEKTPPKKRGRKAKLPATATAATIVQSMPQAASVAAASSNMGNTTATAAALSNGNKRALSSMSGSSVGDVQLPKRSKRRIKPTPKILENDELRCEFETKRIERLTHWEAAAEGEAAAAAHFETPLQSCGGGAGSNGGSSTSRQKSDKSDGGGSGFEQHPAGSNSIKKRLFSKSQRDIDNSGAALLAQSLLPPCPDLEQFISDIKAAKLNANRSPEERKLNKKQQRKLAKQKEKHLKTLGLRRNNSEEASDNDSSNTDNEEFVPTTRVQVGKPSVTLRLRNASKETTVGGRTKQSLSLPPPSSAAAAAATIAPPPATTTASGKLSRRVGVRGANAAAAAAAGGGGGGATTTTLDHAQLQALNSAILAAAHDASDAVASTSAAAAAAAAVVKFICLCQKSSPYYAPNAPDASYCCAIDNIDEQKIGCCNELSAGVHNLLRPSQRVGYMILCDEHKKRLQSHNCCAGCGIFCTQGKFVLCKQQHFFHPDCAQRFILNSPYDNGASNNNGSSSSSHSYPSPLLVLKCPHCGLDTPERTSTVTMKCQTLPVFLPAQKTKIKPAKLTTSAHLTQFAKPSAKGASTSSATRGKSSTAIGNVASTSSKSNGTRANSSSNGKASTAASTSSSTAATTAAGASGGNSAGNALNVINFEQLIPESVMNVVQRGRMVSSSGRVTTEFNSRDMYYAVQNDDLERVAEILAADYNVLTRMREYLNGTCLHLVAHSGTLQMAYLLLCKGASSQDFVNIVDSELRTALMCAVTNDKCDMLNLFLQCGADVAIKGPDGMTSLHIAAKLGNLDAAQLIVDSYRASRNIANFLSFIDTQDEGGWTAMVWAAELGHTDIVSLLLNHGADANICDNDNNTVLHWSTLHNDGLETITVLLQAGADCNVQNVEGDTPLHIACRHSVTRMCIALIANGADLMIKNKAEQLPFDCIPNEESECGRTVGFNMQMRSFRPLGLRTRVVCADASNGRESRPIQAVRNELTMSEHEDEADALMWPDFKYITNCIILQNPVQIDRRVSQMRICSCLDSCSSDLCQCNGASSQNWYTAESRLNCDFNYDDPAVIFECNDVCGCNQLSCKNRVVQNGTRTPLQIVECEEPAKGWGVRALANVPKGTFVASYTGEILTAPEADRRTDDSYYFDLDNGHCIDANYYGNVSRFFNHSCEPNILPVRVFYEHQDYRFPKIAFFACRDIDAGEEICYDYGDKFWRAEQRASGGGCRCLTASCKYALHSGSSNASPTVTGGEEEALPVAAEAVRQEQCQTPTL</sequence>
<dbReference type="InterPro" id="IPR002110">
    <property type="entry name" value="Ankyrin_rpt"/>
</dbReference>
<evidence type="ECO:0000313" key="9">
    <source>
        <dbReference type="Proteomes" id="UP000515160"/>
    </source>
</evidence>
<dbReference type="InterPro" id="IPR046341">
    <property type="entry name" value="SET_dom_sf"/>
</dbReference>
<dbReference type="PROSITE" id="PS50867">
    <property type="entry name" value="PRE_SET"/>
    <property type="match status" value="1"/>
</dbReference>
<feature type="repeat" description="ANK" evidence="5">
    <location>
        <begin position="1534"/>
        <end position="1566"/>
    </location>
</feature>
<gene>
    <name evidence="10 11 12 13" type="primary">LOC117565094</name>
</gene>
<dbReference type="RefSeq" id="XP_034099947.1">
    <property type="nucleotide sequence ID" value="XM_034244056.2"/>
</dbReference>
<feature type="compositionally biased region" description="Basic residues" evidence="6">
    <location>
        <begin position="930"/>
        <end position="947"/>
    </location>
</feature>
<evidence type="ECO:0000256" key="1">
    <source>
        <dbReference type="ARBA" id="ARBA00004286"/>
    </source>
</evidence>
<dbReference type="RefSeq" id="XP_034099953.1">
    <property type="nucleotide sequence ID" value="XM_034244062.2"/>
</dbReference>
<feature type="repeat" description="ANK" evidence="5">
    <location>
        <begin position="1491"/>
        <end position="1513"/>
    </location>
</feature>
<feature type="region of interest" description="Disordered" evidence="6">
    <location>
        <begin position="838"/>
        <end position="875"/>
    </location>
</feature>
<dbReference type="CTD" id="30971"/>
<feature type="compositionally biased region" description="Low complexity" evidence="6">
    <location>
        <begin position="431"/>
        <end position="444"/>
    </location>
</feature>
<feature type="compositionally biased region" description="Low complexity" evidence="6">
    <location>
        <begin position="1317"/>
        <end position="1342"/>
    </location>
</feature>
<dbReference type="PROSITE" id="PS50297">
    <property type="entry name" value="ANK_REP_REGION"/>
    <property type="match status" value="3"/>
</dbReference>
<feature type="region of interest" description="Disordered" evidence="6">
    <location>
        <begin position="922"/>
        <end position="1035"/>
    </location>
</feature>
<proteinExistence type="predicted"/>
<feature type="compositionally biased region" description="Low complexity" evidence="6">
    <location>
        <begin position="1013"/>
        <end position="1031"/>
    </location>
</feature>
<keyword evidence="4" id="KW-0949">S-adenosyl-L-methionine</keyword>
<feature type="compositionally biased region" description="Polar residues" evidence="6">
    <location>
        <begin position="768"/>
        <end position="779"/>
    </location>
</feature>
<evidence type="ECO:0000313" key="10">
    <source>
        <dbReference type="RefSeq" id="XP_034099947.1"/>
    </source>
</evidence>
<feature type="compositionally biased region" description="Low complexity" evidence="6">
    <location>
        <begin position="61"/>
        <end position="99"/>
    </location>
</feature>
<evidence type="ECO:0000259" key="7">
    <source>
        <dbReference type="PROSITE" id="PS50280"/>
    </source>
</evidence>
<dbReference type="GO" id="GO:0000122">
    <property type="term" value="P:negative regulation of transcription by RNA polymerase II"/>
    <property type="evidence" value="ECO:0007669"/>
    <property type="project" value="TreeGrafter"/>
</dbReference>
<feature type="region of interest" description="Disordered" evidence="6">
    <location>
        <begin position="415"/>
        <end position="444"/>
    </location>
</feature>
<feature type="region of interest" description="Disordered" evidence="6">
    <location>
        <begin position="456"/>
        <end position="606"/>
    </location>
</feature>
<dbReference type="Pfam" id="PF00023">
    <property type="entry name" value="Ank"/>
    <property type="match status" value="1"/>
</dbReference>
<dbReference type="GO" id="GO:0005634">
    <property type="term" value="C:nucleus"/>
    <property type="evidence" value="ECO:0007669"/>
    <property type="project" value="InterPro"/>
</dbReference>
<name>A0A6P8WL40_DROAB</name>
<evidence type="ECO:0000313" key="11">
    <source>
        <dbReference type="RefSeq" id="XP_034099953.1"/>
    </source>
</evidence>
<evidence type="ECO:0000259" key="8">
    <source>
        <dbReference type="PROSITE" id="PS50867"/>
    </source>
</evidence>
<evidence type="ECO:0000256" key="3">
    <source>
        <dbReference type="ARBA" id="ARBA00022603"/>
    </source>
</evidence>
<dbReference type="InterPro" id="IPR043550">
    <property type="entry name" value="EHMT1/EHMT2"/>
</dbReference>
<feature type="compositionally biased region" description="Acidic residues" evidence="6">
    <location>
        <begin position="215"/>
        <end position="224"/>
    </location>
</feature>
<feature type="domain" description="Pre-SET" evidence="8">
    <location>
        <begin position="1732"/>
        <end position="1796"/>
    </location>
</feature>
<evidence type="ECO:0000256" key="4">
    <source>
        <dbReference type="ARBA" id="ARBA00022691"/>
    </source>
</evidence>
<evidence type="ECO:0000256" key="2">
    <source>
        <dbReference type="ARBA" id="ARBA00022454"/>
    </source>
</evidence>
<dbReference type="GeneID" id="117565094"/>
<feature type="region of interest" description="Disordered" evidence="6">
    <location>
        <begin position="1281"/>
        <end position="1344"/>
    </location>
</feature>
<feature type="compositionally biased region" description="Basic and acidic residues" evidence="6">
    <location>
        <begin position="531"/>
        <end position="541"/>
    </location>
</feature>
<evidence type="ECO:0000313" key="12">
    <source>
        <dbReference type="RefSeq" id="XP_034099960.1"/>
    </source>
</evidence>
<dbReference type="Pfam" id="PF12796">
    <property type="entry name" value="Ank_2"/>
    <property type="match status" value="2"/>
</dbReference>
<dbReference type="PROSITE" id="PS50280">
    <property type="entry name" value="SET"/>
    <property type="match status" value="1"/>
</dbReference>
<dbReference type="CDD" id="cd10543">
    <property type="entry name" value="SET_EHMT"/>
    <property type="match status" value="1"/>
</dbReference>
<comment type="subcellular location">
    <subcellularLocation>
        <location evidence="1">Chromosome</location>
    </subcellularLocation>
</comment>
<feature type="domain" description="SET" evidence="7">
    <location>
        <begin position="1799"/>
        <end position="1914"/>
    </location>
</feature>
<feature type="region of interest" description="Disordered" evidence="6">
    <location>
        <begin position="768"/>
        <end position="795"/>
    </location>
</feature>
<dbReference type="SMART" id="SM00248">
    <property type="entry name" value="ANK"/>
    <property type="match status" value="6"/>
</dbReference>
<organism evidence="9 11">
    <name type="scientific">Drosophila albomicans</name>
    <name type="common">Fruit fly</name>
    <dbReference type="NCBI Taxonomy" id="7291"/>
    <lineage>
        <taxon>Eukaryota</taxon>
        <taxon>Metazoa</taxon>
        <taxon>Ecdysozoa</taxon>
        <taxon>Arthropoda</taxon>
        <taxon>Hexapoda</taxon>
        <taxon>Insecta</taxon>
        <taxon>Pterygota</taxon>
        <taxon>Neoptera</taxon>
        <taxon>Endopterygota</taxon>
        <taxon>Diptera</taxon>
        <taxon>Brachycera</taxon>
        <taxon>Muscomorpha</taxon>
        <taxon>Ephydroidea</taxon>
        <taxon>Drosophilidae</taxon>
        <taxon>Drosophila</taxon>
    </lineage>
</organism>
<dbReference type="RefSeq" id="XP_034099960.1">
    <property type="nucleotide sequence ID" value="XM_034244069.2"/>
</dbReference>
<dbReference type="PANTHER" id="PTHR46307:SF4">
    <property type="entry name" value="G9A, ISOFORM B"/>
    <property type="match status" value="1"/>
</dbReference>
<accession>A0A6P8WL40</accession>
<dbReference type="Gene3D" id="1.25.40.20">
    <property type="entry name" value="Ankyrin repeat-containing domain"/>
    <property type="match status" value="2"/>
</dbReference>
<feature type="compositionally biased region" description="Low complexity" evidence="6">
    <location>
        <begin position="197"/>
        <end position="214"/>
    </location>
</feature>
<feature type="compositionally biased region" description="Low complexity" evidence="6">
    <location>
        <begin position="246"/>
        <end position="258"/>
    </location>
</feature>
<feature type="region of interest" description="Disordered" evidence="6">
    <location>
        <begin position="54"/>
        <end position="119"/>
    </location>
</feature>
<dbReference type="SMART" id="SM00317">
    <property type="entry name" value="SET"/>
    <property type="match status" value="1"/>
</dbReference>
<dbReference type="CDD" id="cd20905">
    <property type="entry name" value="EHMT_ZBD"/>
    <property type="match status" value="1"/>
</dbReference>
<dbReference type="Pfam" id="PF21533">
    <property type="entry name" value="EHMT1-2_CRR"/>
    <property type="match status" value="1"/>
</dbReference>
<keyword evidence="5" id="KW-0040">ANK repeat</keyword>
<dbReference type="Gene3D" id="2.170.270.10">
    <property type="entry name" value="SET domain"/>
    <property type="match status" value="1"/>
</dbReference>
<dbReference type="InterPro" id="IPR001214">
    <property type="entry name" value="SET_dom"/>
</dbReference>
<dbReference type="PANTHER" id="PTHR46307">
    <property type="entry name" value="G9A, ISOFORM B"/>
    <property type="match status" value="1"/>
</dbReference>
<protein>
    <submittedName>
        <fullName evidence="10 11">Platelet binding protein GspB</fullName>
    </submittedName>
</protein>
<dbReference type="Pfam" id="PF05033">
    <property type="entry name" value="Pre-SET"/>
    <property type="match status" value="1"/>
</dbReference>
<feature type="region of interest" description="Disordered" evidence="6">
    <location>
        <begin position="197"/>
        <end position="275"/>
    </location>
</feature>